<name>A0A2A6BME6_PRIPA</name>
<dbReference type="EnsemblMetazoa" id="PPA35854.1">
    <property type="protein sequence ID" value="PPA35854.1"/>
    <property type="gene ID" value="WBGene00274223"/>
</dbReference>
<accession>A0A2A6BME6</accession>
<dbReference type="AlphaFoldDB" id="A0A2A6BME6"/>
<proteinExistence type="predicted"/>
<reference evidence="2" key="1">
    <citation type="journal article" date="2008" name="Nat. Genet.">
        <title>The Pristionchus pacificus genome provides a unique perspective on nematode lifestyle and parasitism.</title>
        <authorList>
            <person name="Dieterich C."/>
            <person name="Clifton S.W."/>
            <person name="Schuster L.N."/>
            <person name="Chinwalla A."/>
            <person name="Delehaunty K."/>
            <person name="Dinkelacker I."/>
            <person name="Fulton L."/>
            <person name="Fulton R."/>
            <person name="Godfrey J."/>
            <person name="Minx P."/>
            <person name="Mitreva M."/>
            <person name="Roeseler W."/>
            <person name="Tian H."/>
            <person name="Witte H."/>
            <person name="Yang S.P."/>
            <person name="Wilson R.K."/>
            <person name="Sommer R.J."/>
        </authorList>
    </citation>
    <scope>NUCLEOTIDE SEQUENCE [LARGE SCALE GENOMIC DNA]</scope>
    <source>
        <strain evidence="2">PS312</strain>
    </source>
</reference>
<gene>
    <name evidence="1" type="primary">WBGene00274223</name>
</gene>
<reference evidence="1" key="2">
    <citation type="submission" date="2022-06" db="UniProtKB">
        <authorList>
            <consortium name="EnsemblMetazoa"/>
        </authorList>
    </citation>
    <scope>IDENTIFICATION</scope>
    <source>
        <strain evidence="1">PS312</strain>
    </source>
</reference>
<sequence>MLIVVTLSVLPGKCIPIITNMKLLFTLILATMAITATAVIVNKARQVTIDFREKNCDLTITILQRGRNRQNEKISGEMHTIFEDSFGNAKGSKLNVSCQFNHNKGTTEHPTGEVNCTLVFTPPPKDKKFDTNARVNKMFKSITEMGMRNKYSSVNDSSKPLR</sequence>
<organism evidence="1 2">
    <name type="scientific">Pristionchus pacificus</name>
    <name type="common">Parasitic nematode worm</name>
    <dbReference type="NCBI Taxonomy" id="54126"/>
    <lineage>
        <taxon>Eukaryota</taxon>
        <taxon>Metazoa</taxon>
        <taxon>Ecdysozoa</taxon>
        <taxon>Nematoda</taxon>
        <taxon>Chromadorea</taxon>
        <taxon>Rhabditida</taxon>
        <taxon>Rhabditina</taxon>
        <taxon>Diplogasteromorpha</taxon>
        <taxon>Diplogasteroidea</taxon>
        <taxon>Neodiplogasteridae</taxon>
        <taxon>Pristionchus</taxon>
    </lineage>
</organism>
<evidence type="ECO:0000313" key="2">
    <source>
        <dbReference type="Proteomes" id="UP000005239"/>
    </source>
</evidence>
<accession>A0A8R1UPD9</accession>
<protein>
    <submittedName>
        <fullName evidence="1">Uncharacterized protein</fullName>
    </submittedName>
</protein>
<evidence type="ECO:0000313" key="1">
    <source>
        <dbReference type="EnsemblMetazoa" id="PPA35854.1"/>
    </source>
</evidence>
<dbReference type="Proteomes" id="UP000005239">
    <property type="component" value="Unassembled WGS sequence"/>
</dbReference>
<keyword evidence="2" id="KW-1185">Reference proteome</keyword>